<gene>
    <name evidence="2" type="ordered locus">BMS_0032</name>
</gene>
<dbReference type="AlphaFoldDB" id="E1X1Q5"/>
<feature type="transmembrane region" description="Helical" evidence="1">
    <location>
        <begin position="206"/>
        <end position="228"/>
    </location>
</feature>
<dbReference type="Proteomes" id="UP000008963">
    <property type="component" value="Chromosome"/>
</dbReference>
<evidence type="ECO:0000313" key="2">
    <source>
        <dbReference type="EMBL" id="CBW24974.1"/>
    </source>
</evidence>
<feature type="transmembrane region" description="Helical" evidence="1">
    <location>
        <begin position="165"/>
        <end position="185"/>
    </location>
</feature>
<dbReference type="PATRIC" id="fig|862908.3.peg.31"/>
<proteinExistence type="predicted"/>
<dbReference type="KEGG" id="bmx:BMS_0032"/>
<evidence type="ECO:0000313" key="3">
    <source>
        <dbReference type="Proteomes" id="UP000008963"/>
    </source>
</evidence>
<feature type="transmembrane region" description="Helical" evidence="1">
    <location>
        <begin position="92"/>
        <end position="112"/>
    </location>
</feature>
<feature type="transmembrane region" description="Helical" evidence="1">
    <location>
        <begin position="124"/>
        <end position="145"/>
    </location>
</feature>
<dbReference type="STRING" id="862908.BMS_0032"/>
<dbReference type="OrthoDB" id="10017341at2"/>
<protein>
    <submittedName>
        <fullName evidence="2">Integral membrane protein</fullName>
    </submittedName>
</protein>
<evidence type="ECO:0000256" key="1">
    <source>
        <dbReference type="SAM" id="Phobius"/>
    </source>
</evidence>
<feature type="transmembrane region" description="Helical" evidence="1">
    <location>
        <begin position="240"/>
        <end position="263"/>
    </location>
</feature>
<dbReference type="HOGENOM" id="CLU_933054_0_0_7"/>
<dbReference type="RefSeq" id="WP_014242763.1">
    <property type="nucleotide sequence ID" value="NC_016620.1"/>
</dbReference>
<reference evidence="3" key="1">
    <citation type="journal article" date="2013" name="ISME J.">
        <title>A small predatory core genome in the divergent marine Bacteriovorax marinus SJ and the terrestrial Bdellovibrio bacteriovorus.</title>
        <authorList>
            <person name="Crossman L.C."/>
            <person name="Chen H."/>
            <person name="Cerdeno-Tarraga A.M."/>
            <person name="Brooks K."/>
            <person name="Quail M.A."/>
            <person name="Pineiro S.A."/>
            <person name="Hobley L."/>
            <person name="Sockett R.E."/>
            <person name="Bentley S.D."/>
            <person name="Parkhill J."/>
            <person name="Williams H.N."/>
            <person name="Stine O.C."/>
        </authorList>
    </citation>
    <scope>NUCLEOTIDE SEQUENCE [LARGE SCALE GENOMIC DNA]</scope>
    <source>
        <strain evidence="3">ATCC BAA-682 / DSM 15412 / SJ</strain>
    </source>
</reference>
<feature type="transmembrane region" description="Helical" evidence="1">
    <location>
        <begin position="275"/>
        <end position="294"/>
    </location>
</feature>
<feature type="transmembrane region" description="Helical" evidence="1">
    <location>
        <begin position="57"/>
        <end position="80"/>
    </location>
</feature>
<organism evidence="2 3">
    <name type="scientific">Halobacteriovorax marinus (strain ATCC BAA-682 / DSM 15412 / SJ)</name>
    <name type="common">Bacteriovorax marinus</name>
    <dbReference type="NCBI Taxonomy" id="862908"/>
    <lineage>
        <taxon>Bacteria</taxon>
        <taxon>Pseudomonadati</taxon>
        <taxon>Bdellovibrionota</taxon>
        <taxon>Bacteriovoracia</taxon>
        <taxon>Bacteriovoracales</taxon>
        <taxon>Halobacteriovoraceae</taxon>
        <taxon>Halobacteriovorax</taxon>
    </lineage>
</organism>
<keyword evidence="1" id="KW-0472">Membrane</keyword>
<keyword evidence="3" id="KW-1185">Reference proteome</keyword>
<sequence length="298" mass="34409">MIEISNGLIPVISTITIIAFFMLLIGAIDKYMRQESISSYKESLRNFRVVRIFKINFLNTSLFSLILSLIRFNIIFYLVIKTVGNMLFGSDVFLFNLNYVISYIIVCEFLFFLKTKKKNEINELSSLTGVIVFVLATICLQKLSTNLIIERKVFWLGSNNYFADWTALEFPVIVIPMFYILASLYTRVVKSSVALRYNSVDRLFDFLSNNLLYIYMTCFFLRALFGGVTDIKVTSLSEYIYLNSIVSVFLKFSLITLMTRLLIRFLPSIVDLRRKSLTALIILLIINITIVQFIRGGL</sequence>
<name>E1X1Q5_HALMS</name>
<feature type="transmembrane region" description="Helical" evidence="1">
    <location>
        <begin position="6"/>
        <end position="28"/>
    </location>
</feature>
<accession>E1X1Q5</accession>
<keyword evidence="1" id="KW-1133">Transmembrane helix</keyword>
<keyword evidence="1" id="KW-0812">Transmembrane</keyword>
<dbReference type="EMBL" id="FQ312005">
    <property type="protein sequence ID" value="CBW24974.1"/>
    <property type="molecule type" value="Genomic_DNA"/>
</dbReference>